<sequence length="459" mass="54665">MNDEEKVFFKFTESKILLSEFCEEYVKAKKKEEILTQELNKVQLKNCQLENEIEKYKQLVSNIERKKDKEMENYNFEYDIKIKKLETEMDVLSSCLNKEKENYNLKATELIGLKLENEKYKSQLNDRKENNNHEKENKKMLTQNHINVLNKMYAEINQKVEAIMQHLHDSKNNRHNIEQKIKTYETLLNEYLKKITETNLKCEKFYKLHKEAQFKNMLNKSKNKVLKSRIEELKNENQVLSNQVDALKKNMEHMDAEKTQYFLLLKKAEKKKLFFYHKFKEKNATLGVDNNSLPRHQLHDHRHDCSRRSHSFDTPSRSPSHLIRLDQVVPDHTTCKNGKSHSSQHENHALTKNDPLTWKQNLKQKNRSTSIYKYRDVDRNKSYCLDQSNIIKERKRKKILFFSDNDHDKRQKRKNEISNEKNSVQYIDLIVNSTNIIPKKVGPDGSSPTNCTMLKIAPV</sequence>
<evidence type="ECO:0000256" key="2">
    <source>
        <dbReference type="SAM" id="MobiDB-lite"/>
    </source>
</evidence>
<dbReference type="AlphaFoldDB" id="A0A0D9QLN3"/>
<feature type="region of interest" description="Disordered" evidence="2">
    <location>
        <begin position="298"/>
        <end position="356"/>
    </location>
</feature>
<dbReference type="EMBL" id="KQ001667">
    <property type="protein sequence ID" value="KJP87985.1"/>
    <property type="molecule type" value="Genomic_DNA"/>
</dbReference>
<dbReference type="VEuPathDB" id="PlasmoDB:AK88_02419"/>
<proteinExistence type="predicted"/>
<feature type="coiled-coil region" evidence="1">
    <location>
        <begin position="25"/>
        <end position="137"/>
    </location>
</feature>
<dbReference type="RefSeq" id="XP_012335473.1">
    <property type="nucleotide sequence ID" value="XM_012480050.1"/>
</dbReference>
<accession>A0A0D9QLN3</accession>
<feature type="coiled-coil region" evidence="1">
    <location>
        <begin position="167"/>
        <end position="257"/>
    </location>
</feature>
<dbReference type="Proteomes" id="UP000054561">
    <property type="component" value="Unassembled WGS sequence"/>
</dbReference>
<protein>
    <submittedName>
        <fullName evidence="3">Uncharacterized protein</fullName>
    </submittedName>
</protein>
<organism evidence="3 4">
    <name type="scientific">Plasmodium fragile</name>
    <dbReference type="NCBI Taxonomy" id="5857"/>
    <lineage>
        <taxon>Eukaryota</taxon>
        <taxon>Sar</taxon>
        <taxon>Alveolata</taxon>
        <taxon>Apicomplexa</taxon>
        <taxon>Aconoidasida</taxon>
        <taxon>Haemosporida</taxon>
        <taxon>Plasmodiidae</taxon>
        <taxon>Plasmodium</taxon>
        <taxon>Plasmodium (Plasmodium)</taxon>
    </lineage>
</organism>
<reference evidence="3 4" key="1">
    <citation type="submission" date="2014-03" db="EMBL/GenBank/DDBJ databases">
        <title>The Genome Sequence of Plasmodium fragile nilgiri.</title>
        <authorList>
            <consortium name="The Broad Institute Genomics Platform"/>
            <consortium name="The Broad Institute Genome Sequencing Center for Infectious Disease"/>
            <person name="Neafsey D."/>
            <person name="Duraisingh M."/>
            <person name="Young S.K."/>
            <person name="Zeng Q."/>
            <person name="Gargeya S."/>
            <person name="Abouelleil A."/>
            <person name="Alvarado L."/>
            <person name="Chapman S.B."/>
            <person name="Gainer-Dewar J."/>
            <person name="Goldberg J."/>
            <person name="Griggs A."/>
            <person name="Gujja S."/>
            <person name="Hansen M."/>
            <person name="Howarth C."/>
            <person name="Imamovic A."/>
            <person name="Larimer J."/>
            <person name="Pearson M."/>
            <person name="Poon T.W."/>
            <person name="Priest M."/>
            <person name="Roberts A."/>
            <person name="Saif S."/>
            <person name="Shea T."/>
            <person name="Sykes S."/>
            <person name="Wortman J."/>
            <person name="Nusbaum C."/>
            <person name="Birren B."/>
        </authorList>
    </citation>
    <scope>NUCLEOTIDE SEQUENCE [LARGE SCALE GENOMIC DNA]</scope>
    <source>
        <strain evidence="4">nilgiri</strain>
    </source>
</reference>
<evidence type="ECO:0000313" key="4">
    <source>
        <dbReference type="Proteomes" id="UP000054561"/>
    </source>
</evidence>
<dbReference type="OrthoDB" id="382690at2759"/>
<evidence type="ECO:0000313" key="3">
    <source>
        <dbReference type="EMBL" id="KJP87985.1"/>
    </source>
</evidence>
<name>A0A0D9QLN3_PLAFR</name>
<evidence type="ECO:0000256" key="1">
    <source>
        <dbReference type="SAM" id="Coils"/>
    </source>
</evidence>
<gene>
    <name evidence="3" type="ORF">AK88_02419</name>
</gene>
<keyword evidence="4" id="KW-1185">Reference proteome</keyword>
<dbReference type="GeneID" id="24267733"/>
<keyword evidence="1" id="KW-0175">Coiled coil</keyword>
<feature type="compositionally biased region" description="Basic and acidic residues" evidence="2">
    <location>
        <begin position="301"/>
        <end position="311"/>
    </location>
</feature>